<dbReference type="PANTHER" id="PTHR38766">
    <property type="entry name" value="FLAGELLAR PROTEIN FLIO"/>
    <property type="match status" value="1"/>
</dbReference>
<keyword evidence="1 7" id="KW-1003">Cell membrane</keyword>
<dbReference type="RefSeq" id="WP_206559278.1">
    <property type="nucleotide sequence ID" value="NZ_JAFKCZ010000003.1"/>
</dbReference>
<evidence type="ECO:0000256" key="6">
    <source>
        <dbReference type="ARBA" id="ARBA00037937"/>
    </source>
</evidence>
<evidence type="ECO:0000256" key="5">
    <source>
        <dbReference type="ARBA" id="ARBA00023143"/>
    </source>
</evidence>
<dbReference type="Proteomes" id="UP000664303">
    <property type="component" value="Unassembled WGS sequence"/>
</dbReference>
<dbReference type="Pfam" id="PF04347">
    <property type="entry name" value="FliO"/>
    <property type="match status" value="1"/>
</dbReference>
<keyword evidence="2 7" id="KW-0812">Transmembrane</keyword>
<keyword evidence="5 7" id="KW-0975">Bacterial flagellum</keyword>
<gene>
    <name evidence="8" type="primary">fliO</name>
    <name evidence="8" type="ORF">JYP50_04490</name>
</gene>
<evidence type="ECO:0000256" key="4">
    <source>
        <dbReference type="ARBA" id="ARBA00023136"/>
    </source>
</evidence>
<keyword evidence="9" id="KW-1185">Reference proteome</keyword>
<proteinExistence type="inferred from homology"/>
<keyword evidence="8" id="KW-0282">Flagellum</keyword>
<organism evidence="8 9">
    <name type="scientific">Parahaliea mediterranea</name>
    <dbReference type="NCBI Taxonomy" id="651086"/>
    <lineage>
        <taxon>Bacteria</taxon>
        <taxon>Pseudomonadati</taxon>
        <taxon>Pseudomonadota</taxon>
        <taxon>Gammaproteobacteria</taxon>
        <taxon>Cellvibrionales</taxon>
        <taxon>Halieaceae</taxon>
        <taxon>Parahaliea</taxon>
    </lineage>
</organism>
<comment type="subcellular location">
    <subcellularLocation>
        <location evidence="7">Cell membrane</location>
    </subcellularLocation>
    <subcellularLocation>
        <location evidence="7">Bacterial flagellum basal body</location>
    </subcellularLocation>
</comment>
<evidence type="ECO:0000256" key="1">
    <source>
        <dbReference type="ARBA" id="ARBA00022475"/>
    </source>
</evidence>
<evidence type="ECO:0000256" key="3">
    <source>
        <dbReference type="ARBA" id="ARBA00022989"/>
    </source>
</evidence>
<dbReference type="NCBIfam" id="TIGR03500">
    <property type="entry name" value="FliO_TIGR"/>
    <property type="match status" value="1"/>
</dbReference>
<protein>
    <recommendedName>
        <fullName evidence="7">Flagellar protein</fullName>
    </recommendedName>
</protein>
<keyword evidence="8" id="KW-0969">Cilium</keyword>
<evidence type="ECO:0000313" key="8">
    <source>
        <dbReference type="EMBL" id="MBN7795836.1"/>
    </source>
</evidence>
<comment type="caution">
    <text evidence="8">The sequence shown here is derived from an EMBL/GenBank/DDBJ whole genome shotgun (WGS) entry which is preliminary data.</text>
</comment>
<evidence type="ECO:0000256" key="7">
    <source>
        <dbReference type="RuleBase" id="RU362064"/>
    </source>
</evidence>
<dbReference type="GO" id="GO:0005886">
    <property type="term" value="C:plasma membrane"/>
    <property type="evidence" value="ECO:0007669"/>
    <property type="project" value="UniProtKB-SubCell"/>
</dbReference>
<dbReference type="InterPro" id="IPR022781">
    <property type="entry name" value="Flagellar_biosynth_FliO"/>
</dbReference>
<evidence type="ECO:0000313" key="9">
    <source>
        <dbReference type="Proteomes" id="UP000664303"/>
    </source>
</evidence>
<keyword evidence="8" id="KW-0966">Cell projection</keyword>
<comment type="similarity">
    <text evidence="6 7">Belongs to the FliO/MopB family.</text>
</comment>
<keyword evidence="3 7" id="KW-1133">Transmembrane helix</keyword>
<evidence type="ECO:0000256" key="2">
    <source>
        <dbReference type="ARBA" id="ARBA00022692"/>
    </source>
</evidence>
<dbReference type="EMBL" id="JAFKCZ010000003">
    <property type="protein sequence ID" value="MBN7795836.1"/>
    <property type="molecule type" value="Genomic_DNA"/>
</dbReference>
<feature type="transmembrane region" description="Helical" evidence="7">
    <location>
        <begin position="25"/>
        <end position="43"/>
    </location>
</feature>
<dbReference type="InterPro" id="IPR052205">
    <property type="entry name" value="FliO/MopB"/>
</dbReference>
<keyword evidence="4 7" id="KW-0472">Membrane</keyword>
<dbReference type="AlphaFoldDB" id="A0A939DDE0"/>
<dbReference type="PANTHER" id="PTHR38766:SF1">
    <property type="entry name" value="FLAGELLAR PROTEIN FLIO"/>
    <property type="match status" value="1"/>
</dbReference>
<accession>A0A939DDE0</accession>
<reference evidence="8" key="1">
    <citation type="submission" date="2021-02" db="EMBL/GenBank/DDBJ databases">
        <title>PHA producing bacteria isolated from coastal sediment in Guangdong, Shenzhen.</title>
        <authorList>
            <person name="Zheng W."/>
            <person name="Yu S."/>
            <person name="Huang Y."/>
        </authorList>
    </citation>
    <scope>NUCLEOTIDE SEQUENCE</scope>
    <source>
        <strain evidence="8">TN14-10</strain>
    </source>
</reference>
<dbReference type="GO" id="GO:0009425">
    <property type="term" value="C:bacterial-type flagellum basal body"/>
    <property type="evidence" value="ECO:0007669"/>
    <property type="project" value="UniProtKB-SubCell"/>
</dbReference>
<dbReference type="GO" id="GO:0044781">
    <property type="term" value="P:bacterial-type flagellum organization"/>
    <property type="evidence" value="ECO:0007669"/>
    <property type="project" value="UniProtKB-UniRule"/>
</dbReference>
<sequence>MSAAALPGAAAGGEAIIGLATLGKTAAALALIIALIFLCAALIKRLGPGRGGRPGALRVVTSTAVGTRERVVVVEVEGTWLVLGVASGQVNKLHSLPAPESGGAPGERAAPAEGGFPARFAQALKHNAGRTLGRGDSQS</sequence>
<name>A0A939DDE0_9GAMM</name>